<reference evidence="1" key="1">
    <citation type="submission" date="2021-05" db="EMBL/GenBank/DDBJ databases">
        <authorList>
            <person name="Scholz U."/>
            <person name="Mascher M."/>
            <person name="Fiebig A."/>
        </authorList>
    </citation>
    <scope>NUCLEOTIDE SEQUENCE [LARGE SCALE GENOMIC DNA]</scope>
</reference>
<accession>A0ACD5W5U5</accession>
<name>A0ACD5W5U5_AVESA</name>
<proteinExistence type="predicted"/>
<dbReference type="EnsemblPlants" id="AVESA.00010b.r2.3DG0561690.1">
    <property type="protein sequence ID" value="AVESA.00010b.r2.3DG0561690.1.CDS"/>
    <property type="gene ID" value="AVESA.00010b.r2.3DG0561690"/>
</dbReference>
<organism evidence="1 2">
    <name type="scientific">Avena sativa</name>
    <name type="common">Oat</name>
    <dbReference type="NCBI Taxonomy" id="4498"/>
    <lineage>
        <taxon>Eukaryota</taxon>
        <taxon>Viridiplantae</taxon>
        <taxon>Streptophyta</taxon>
        <taxon>Embryophyta</taxon>
        <taxon>Tracheophyta</taxon>
        <taxon>Spermatophyta</taxon>
        <taxon>Magnoliopsida</taxon>
        <taxon>Liliopsida</taxon>
        <taxon>Poales</taxon>
        <taxon>Poaceae</taxon>
        <taxon>BOP clade</taxon>
        <taxon>Pooideae</taxon>
        <taxon>Poodae</taxon>
        <taxon>Poeae</taxon>
        <taxon>Poeae Chloroplast Group 1 (Aveneae type)</taxon>
        <taxon>Aveninae</taxon>
        <taxon>Avena</taxon>
    </lineage>
</organism>
<keyword evidence="2" id="KW-1185">Reference proteome</keyword>
<evidence type="ECO:0000313" key="1">
    <source>
        <dbReference type="EnsemblPlants" id="AVESA.00010b.r2.3DG0561690.1.CDS"/>
    </source>
</evidence>
<protein>
    <submittedName>
        <fullName evidence="1">Uncharacterized protein</fullName>
    </submittedName>
</protein>
<evidence type="ECO:0000313" key="2">
    <source>
        <dbReference type="Proteomes" id="UP001732700"/>
    </source>
</evidence>
<reference evidence="1" key="2">
    <citation type="submission" date="2025-09" db="UniProtKB">
        <authorList>
            <consortium name="EnsemblPlants"/>
        </authorList>
    </citation>
    <scope>IDENTIFICATION</scope>
</reference>
<dbReference type="Proteomes" id="UP001732700">
    <property type="component" value="Chromosome 3D"/>
</dbReference>
<sequence>MEGAHRGSARLKAEDAAPAAVPMAAMPQVLGDGFSDWYLSTQEDEEEHKVKLEQSVSAPFQGNGQIGFRMDERPMSMAEDAMAAAAPQVGDGLMSGYKPWGLSTEEDSLAVKPEQPVEAIQAIGQIDEDKDATLLSNWNMDDDKFLLESGEAAEYADLNMCQVANGGFSSSRALDVTCAGTFYSRDVVCAVDKEAQMSQYQWEGLVDDGGDWGGMADVMASKGDSKTVSEEALCGNEGLLDSVKHGTERSPRMVDGVMFMADGNYELQRDDSMPNTETGVSGLVHQYSSVPSVSGRINVSLNGMADRVGEISGDPVTCHVTDAGLWNKVLLCAPFGGGSQAKYSGCVYDMVDKAPEASQRQEAGLAAEGAVLFDGYNDGFSNSVKFDIQQLPHDMDAMLLKKDGNGELEKDVLLPKIEAKVSSPAHEDSVPSTFGSNLALSLDDKSGGIGEISEHKAGIEKVACCSLGGGMLSRDSGFWKEEALGDEIQFSRMDGCHENKALGHQGSSAIELDCPNHLALELNACKSVVDKPCSVVFIKNCNDEELENRKSESSSVSRRRNPRRSASARNPTLEKHDRIYKGSNSACKSKKVESSCSLVESTMIKFPNKTTKARSGINRPLKSTAWGSLQKLTGGFGQNCEPSTSNSHLFSLENGSSRKTSGKKEQPSIRKTRSSRCSKNKFSPLSAIGFASNDQSTFSVTTSTYASSEGYIGNFPRLDHHALVNGSNDAHKTAECMPIQTGLQQLDRCLESVTQETCPAYICGDFAKSTSEPSLNIAGVGFSPDSVLDVASATCENNTSANHDAKLRTNPSCPAALTENGFHPSALPTSGSRKNHASLSTDLEQWAHSVRGNENKRHEDINPSHAILGYIGEGKVQVLEKSNAARKSKKVGTQERQKKDGMMGKNIKDRGSTIIPSKLRVFSDDSYSLAPSVPPKSGSCFEVVTSATQGISMHEHDSMQVPSVIGKEKTSALDNVKSPRWKKNDYSGGKKDMMWDPYVKGKGMNRNIAGDIFLDSGSSASPSQLVADLAASHMNDQSNCTPATEFAFENSAFISTGMPRNSACITDGASLPQPPRAAWVCCDDCQKWRCIPADFADIIGKTNCRWTCKDNKDKTFSDCSIPQEKTNSEINAELDLSDASADEADNDGSNSKASKAPSWTHARINSFLHRNRRNQSVDESMVCNCKPPQDGRMGCRDGCLNRMLNIECEKRTCPCGEQCSNQQFQRRSYAKISWFHSGKKGYGLQLQEEVSEGRFLIEYVGEVLDITAYESRQRYYASKGQKHFYFMTLNGGEVIDACTKGNLGRFINHSCSPNCRTEKWMVNGEVCIGIFAMRNIKKGEELTFDYNYVRVSGAAPQKCFCGTAKCRGYIGGDISGSGIIAQDDAEAGHFEPMVTYKDADEMLGNTYCFHGANPNILEHETSIQGEDSNNCPPATPDLEPHQQTSPILSDSSEPDNSMEAWSPQDAEDVTRTPVHVSCTIESSLQQFPVYGNQPLEFLEKTPNTIDELTAPNVMNRSTPSSDLGSSLVPGFHAKKKNSLKHHRNVKPPCPIDNQHTLGVEGRLNSLLDQDGGISKRKDATHGYLRLLHMTAADDDDDEEDAGRTSKSIRDLALILEALLQTKSGSVLLDIINMNGLQMLHNILKQNRDHFLRRPIIRKLLKVLEFLASRGILTAEKINEGPRSEGMESFRDSMLKLTWHKDKHVHPIARKFCDKWILPYMDGPANCSTHSYSSRRKRKSRWDYQPESHYKMVGLQTAKVHSGRGQMDLQTSLIRLRSHGNWVTNINHNNVPIVGRSTDGADDDVPPGFEPQRERQPAQASLDCGVAPGFCQGKYLPNLSISYGIPIAIVQHFGTPEVEGTQCGKKWKVAPGVPFNPFPPLPRGSPCPSTSSTQMSRHHGSSTMKHDSSGYRGRGVDRGGRVHRNWRNVERTRFPYDHQGRRFPNNHHRLER</sequence>